<protein>
    <submittedName>
        <fullName evidence="1">Uncharacterized protein</fullName>
    </submittedName>
</protein>
<gene>
    <name evidence="1" type="ORF">SPHA_24740</name>
</gene>
<organism evidence="1 2">
    <name type="scientific">Acanthosepion pharaonis</name>
    <name type="common">Pharaoh cuttlefish</name>
    <name type="synonym">Sepia pharaonis</name>
    <dbReference type="NCBI Taxonomy" id="158019"/>
    <lineage>
        <taxon>Eukaryota</taxon>
        <taxon>Metazoa</taxon>
        <taxon>Spiralia</taxon>
        <taxon>Lophotrochozoa</taxon>
        <taxon>Mollusca</taxon>
        <taxon>Cephalopoda</taxon>
        <taxon>Coleoidea</taxon>
        <taxon>Decapodiformes</taxon>
        <taxon>Sepiida</taxon>
        <taxon>Sepiina</taxon>
        <taxon>Sepiidae</taxon>
        <taxon>Acanthosepion</taxon>
    </lineage>
</organism>
<accession>A0A812BWA5</accession>
<dbReference type="AlphaFoldDB" id="A0A812BWA5"/>
<keyword evidence="2" id="KW-1185">Reference proteome</keyword>
<dbReference type="Proteomes" id="UP000597762">
    <property type="component" value="Unassembled WGS sequence"/>
</dbReference>
<evidence type="ECO:0000313" key="1">
    <source>
        <dbReference type="EMBL" id="CAE1245478.1"/>
    </source>
</evidence>
<proteinExistence type="predicted"/>
<reference evidence="1" key="1">
    <citation type="submission" date="2021-01" db="EMBL/GenBank/DDBJ databases">
        <authorList>
            <person name="Li R."/>
            <person name="Bekaert M."/>
        </authorList>
    </citation>
    <scope>NUCLEOTIDE SEQUENCE</scope>
    <source>
        <strain evidence="1">Farmed</strain>
    </source>
</reference>
<name>A0A812BWA5_ACAPH</name>
<evidence type="ECO:0000313" key="2">
    <source>
        <dbReference type="Proteomes" id="UP000597762"/>
    </source>
</evidence>
<sequence>MIAPFCSTPLSLQFISIPTGSSWGIPSLWEQRSCSDWGHPASYSFTDDSEAFPELFAFLVGGNSALVRLIPNLPFIRHRSYNWVPETWGLLPNWLDNPEPCAQRIYTSSTLAHTGLAWIYRIHTASLILVYSALPPIPNFPLLLLLGPVPQPAPPFSLSWYPGVPGYATPYSVPKSFTVVSCFNGRGQGARSFLQDVTAQLPNAQRIHVANSGNASAARPAILSPRSSMASLSPCRSLNNFLTASMAVLSLAYCRNRADFSSVHVRVGFSLYSPPTYLDTGPAASSCASRTISWSDKPYMTCFFWIDSIHSCIFVGSSLNEGSFMPPISLRNPIIISGTPTSPWSSVISEPATLILTPNYVPLIQQETTKNKENSPHTRSTLQQHACEEITHNNYTLADLRATSEPRAKKVTYLSLLYVFFFFPNLSDRYPFFFSFFRDKELRSSPSMSLVNLWVGILEQGTNSDVEALPATALSCLSGGSGRKVNHPVLPR</sequence>
<dbReference type="EMBL" id="CAHIKZ030000929">
    <property type="protein sequence ID" value="CAE1245478.1"/>
    <property type="molecule type" value="Genomic_DNA"/>
</dbReference>
<comment type="caution">
    <text evidence="1">The sequence shown here is derived from an EMBL/GenBank/DDBJ whole genome shotgun (WGS) entry which is preliminary data.</text>
</comment>